<keyword evidence="4" id="KW-0810">Translation regulation</keyword>
<dbReference type="PANTHER" id="PTHR23253">
    <property type="entry name" value="EUKARYOTIC TRANSLATION INITIATION FACTOR 4 GAMMA"/>
    <property type="match status" value="1"/>
</dbReference>
<dbReference type="SMART" id="SM00515">
    <property type="entry name" value="eIF5C"/>
    <property type="match status" value="1"/>
</dbReference>
<dbReference type="Proteomes" id="UP000887013">
    <property type="component" value="Unassembled WGS sequence"/>
</dbReference>
<dbReference type="GO" id="GO:0003743">
    <property type="term" value="F:translation initiation factor activity"/>
    <property type="evidence" value="ECO:0007669"/>
    <property type="project" value="UniProtKB-KW"/>
</dbReference>
<dbReference type="OrthoDB" id="6430952at2759"/>
<dbReference type="InterPro" id="IPR049485">
    <property type="entry name" value="eIF4G1-like_eIF4E-bd"/>
</dbReference>
<evidence type="ECO:0000313" key="9">
    <source>
        <dbReference type="EMBL" id="GFU09853.1"/>
    </source>
</evidence>
<dbReference type="SMART" id="SM00544">
    <property type="entry name" value="MA3"/>
    <property type="match status" value="1"/>
</dbReference>
<feature type="compositionally biased region" description="Polar residues" evidence="6">
    <location>
        <begin position="506"/>
        <end position="517"/>
    </location>
</feature>
<feature type="domain" description="MI" evidence="8">
    <location>
        <begin position="1261"/>
        <end position="1383"/>
    </location>
</feature>
<feature type="domain" description="W2" evidence="7">
    <location>
        <begin position="1451"/>
        <end position="1615"/>
    </location>
</feature>
<keyword evidence="5" id="KW-0648">Protein biosynthesis</keyword>
<dbReference type="InterPro" id="IPR003891">
    <property type="entry name" value="Initiation_fac_eIF4g_MI"/>
</dbReference>
<evidence type="ECO:0000313" key="10">
    <source>
        <dbReference type="Proteomes" id="UP000887013"/>
    </source>
</evidence>
<evidence type="ECO:0000256" key="6">
    <source>
        <dbReference type="SAM" id="MobiDB-lite"/>
    </source>
</evidence>
<evidence type="ECO:0000256" key="2">
    <source>
        <dbReference type="ARBA" id="ARBA00022540"/>
    </source>
</evidence>
<feature type="region of interest" description="Disordered" evidence="6">
    <location>
        <begin position="614"/>
        <end position="643"/>
    </location>
</feature>
<dbReference type="GO" id="GO:0016281">
    <property type="term" value="C:eukaryotic translation initiation factor 4F complex"/>
    <property type="evidence" value="ECO:0007669"/>
    <property type="project" value="TreeGrafter"/>
</dbReference>
<organism evidence="9 10">
    <name type="scientific">Nephila pilipes</name>
    <name type="common">Giant wood spider</name>
    <name type="synonym">Nephila maculata</name>
    <dbReference type="NCBI Taxonomy" id="299642"/>
    <lineage>
        <taxon>Eukaryota</taxon>
        <taxon>Metazoa</taxon>
        <taxon>Ecdysozoa</taxon>
        <taxon>Arthropoda</taxon>
        <taxon>Chelicerata</taxon>
        <taxon>Arachnida</taxon>
        <taxon>Araneae</taxon>
        <taxon>Araneomorphae</taxon>
        <taxon>Entelegynae</taxon>
        <taxon>Araneoidea</taxon>
        <taxon>Nephilidae</taxon>
        <taxon>Nephila</taxon>
    </lineage>
</organism>
<feature type="region of interest" description="Disordered" evidence="6">
    <location>
        <begin position="500"/>
        <end position="586"/>
    </location>
</feature>
<dbReference type="Pfam" id="PF21140">
    <property type="entry name" value="eIF4G1-like_eIF4E-bd"/>
    <property type="match status" value="1"/>
</dbReference>
<feature type="compositionally biased region" description="Polar residues" evidence="6">
    <location>
        <begin position="116"/>
        <end position="125"/>
    </location>
</feature>
<dbReference type="PROSITE" id="PS51363">
    <property type="entry name" value="W2"/>
    <property type="match status" value="1"/>
</dbReference>
<proteinExistence type="inferred from homology"/>
<comment type="similarity">
    <text evidence="1">Belongs to the eukaryotic initiation factor 4G family.</text>
</comment>
<evidence type="ECO:0000259" key="8">
    <source>
        <dbReference type="PROSITE" id="PS51366"/>
    </source>
</evidence>
<feature type="region of interest" description="Disordered" evidence="6">
    <location>
        <begin position="114"/>
        <end position="136"/>
    </location>
</feature>
<feature type="compositionally biased region" description="Low complexity" evidence="6">
    <location>
        <begin position="1097"/>
        <end position="1107"/>
    </location>
</feature>
<dbReference type="FunFam" id="1.25.40.180:FF:000042">
    <property type="entry name" value="Eukaryotic translation initiation factor 4 gamma"/>
    <property type="match status" value="1"/>
</dbReference>
<dbReference type="GO" id="GO:0006417">
    <property type="term" value="P:regulation of translation"/>
    <property type="evidence" value="ECO:0007669"/>
    <property type="project" value="UniProtKB-KW"/>
</dbReference>
<keyword evidence="3" id="KW-0597">Phosphoprotein</keyword>
<feature type="compositionally biased region" description="Basic and acidic residues" evidence="6">
    <location>
        <begin position="295"/>
        <end position="308"/>
    </location>
</feature>
<dbReference type="Gene3D" id="1.25.40.180">
    <property type="match status" value="3"/>
</dbReference>
<dbReference type="InterPro" id="IPR016024">
    <property type="entry name" value="ARM-type_fold"/>
</dbReference>
<keyword evidence="10" id="KW-1185">Reference proteome</keyword>
<feature type="region of interest" description="Disordered" evidence="6">
    <location>
        <begin position="1164"/>
        <end position="1211"/>
    </location>
</feature>
<dbReference type="EMBL" id="BMAW01124852">
    <property type="protein sequence ID" value="GFU09853.1"/>
    <property type="molecule type" value="Genomic_DNA"/>
</dbReference>
<feature type="compositionally biased region" description="Basic and acidic residues" evidence="6">
    <location>
        <begin position="538"/>
        <end position="557"/>
    </location>
</feature>
<dbReference type="InterPro" id="IPR003890">
    <property type="entry name" value="MIF4G-like_typ-3"/>
</dbReference>
<dbReference type="Pfam" id="PF02020">
    <property type="entry name" value="W2"/>
    <property type="match status" value="1"/>
</dbReference>
<name>A0A8X6UFS3_NEPPI</name>
<evidence type="ECO:0000259" key="7">
    <source>
        <dbReference type="PROSITE" id="PS51363"/>
    </source>
</evidence>
<comment type="caution">
    <text evidence="9">The sequence shown here is derived from an EMBL/GenBank/DDBJ whole genome shotgun (WGS) entry which is preliminary data.</text>
</comment>
<dbReference type="FunFam" id="1.25.40.180:FF:000003">
    <property type="entry name" value="Putative eukaryotic translation initiation factor 4 gamma 1"/>
    <property type="match status" value="1"/>
</dbReference>
<dbReference type="FunFam" id="1.25.40.180:FF:000001">
    <property type="entry name" value="Eukaryotic translation initiation factor 4 gamma, 3, putative"/>
    <property type="match status" value="1"/>
</dbReference>
<accession>A0A8X6UFS3</accession>
<reference evidence="9" key="1">
    <citation type="submission" date="2020-08" db="EMBL/GenBank/DDBJ databases">
        <title>Multicomponent nature underlies the extraordinary mechanical properties of spider dragline silk.</title>
        <authorList>
            <person name="Kono N."/>
            <person name="Nakamura H."/>
            <person name="Mori M."/>
            <person name="Yoshida Y."/>
            <person name="Ohtoshi R."/>
            <person name="Malay A.D."/>
            <person name="Moran D.A.P."/>
            <person name="Tomita M."/>
            <person name="Numata K."/>
            <person name="Arakawa K."/>
        </authorList>
    </citation>
    <scope>NUCLEOTIDE SEQUENCE</scope>
</reference>
<feature type="region of interest" description="Disordered" evidence="6">
    <location>
        <begin position="257"/>
        <end position="308"/>
    </location>
</feature>
<feature type="compositionally biased region" description="Basic and acidic residues" evidence="6">
    <location>
        <begin position="1074"/>
        <end position="1083"/>
    </location>
</feature>
<dbReference type="PROSITE" id="PS51366">
    <property type="entry name" value="MI"/>
    <property type="match status" value="1"/>
</dbReference>
<sequence>MERSWVYSYPNGMYPDPIAPPISREAYKKLHGDSVMIPFDVTIRPPVSRERYVEQQKGHEKNHEALMQSGHTDFGQGGYQQYAFAPALPAGNSGHDMTKSVAAAQPGMPYAAGMPTSAQHHQSSMGGPVPSPQPIMQQGQQISRAPLNFYPRNNVPRSMPSMSRNPLTAVVNQPNQQTTSQFSHVQMVPSPSYHIPPMIMNHNFPQMYLQRPNYTQQYSITPQQVYVNNWNNFSTPPPQSANGYYTPHGMSNFQSLPHQLPPQQLPAQQPAQHRKGDKAIPIIDPKTGKNVLNDKNNEETNTRPNMDKEMENADPSVCVQFATQVAAVLKEPPSKSVETARVPDSQTVLCPIESETVRVEETVDSELVERADLADAENSGEYVECSNITGSEKNPLTIYRKDTDKNSINEHIYENISTQIVDSTPVTDQRLPSVCQATSEELSQSEAEELVETEINKQDCNPNVEPSIAFREIKNNIQLMIEPEASNVQESVPSKETIIPADLNDNLGSNSSVNSSKIQEKVSTEGKKNKTKKKKDYNKRGESKEGGEMDAFLDNKEGTTVSPLSPPPPPPPPPTAPPPVPNFVTDRLPSPILDREILSTIPLPGEILDIPSNDISPTDLVSDSSSVSPSADGEDKENTVEEPENKVVLKYSYKEDQWSPLNPEGKKQYDRDFLLQLQSQPMSLRKPMHLPNLDVIKDKAQIQRLTEVNRVPPPMISQIRTYNDPFMPVYARTGTGPRMPHAPVNRRSQGRGGEKPRKVISFTSSLNQNIKLHESQNAWKPMHKTEVPTDANMEELEKGKLKRSVQGVLNKLTPQKFETLLAQLKNLNIETEEKLALVIDLIFEKAVDEPNFSVPYANMCKHLAMIKVPAAGTTGTQVNFRKLLLTKCQKEFEQDRSDELKNEERMKALEAADPDKKKELKLEYDEEEKKIRYRQLGNIRFIGELFKLGMLIEPIMHECIKRLINQGDDESLECLCKLLKTIGKELDEGKAAKNARDNQMDMYFGQMKLIVDKRLTSSRVRFMLQDVVDLKKNNWVPRRDENNPKTIDQIHKEAEREAREQQQVYQNMANYPKRLPDDRDRRKNTGRMGQSEDGWTSSSKSNKSSYSMVDPSKLKLTKPDEVESIRLGPGGRGPQSWGRGSSGGTKAPTDSDAKTALTNRYSALAEQPLASNYEGRRGSQRSAASSRESSRGRNNQLPPAIRKTPSTSKERENLLETVKGLARATEPKVSEVKKAADIHVNGKAVETEDFALRGPDYNNDDMERKTKPLIDEFLHNNDFEEAIKCVMELASPTNVHMFITFAINQVLERSSQARYSLGQLLYSLLKKKIITFDQYKNGFTEVLNMIDEYSLDIPLIWDYMGEILEPMVEDSEFPLRLIKDVLQICIPSETAGKLVSAILHCAAKKKGTIKLGEVWRESGLQWTDFLGSDTNVNEFVQKHKLEFTVSPTKIRPKTQMSIEDIKKHLLVLFEKQEENEEIFDWIDANVSDNADPNFIRALVTVVHEYAITEADSSYALDFGKVKQRSSLLTRYIDHKDRLELQALYAVQALMNELGQPSGLLHQIFDILYDDDVITEEAFKEWELSDDPNEAEGKGVAVNSVKSFFMWLREPDEADE</sequence>
<dbReference type="SMART" id="SM00543">
    <property type="entry name" value="MIF4G"/>
    <property type="match status" value="1"/>
</dbReference>
<dbReference type="Pfam" id="PF02854">
    <property type="entry name" value="MIF4G"/>
    <property type="match status" value="1"/>
</dbReference>
<feature type="compositionally biased region" description="Low complexity" evidence="6">
    <location>
        <begin position="616"/>
        <end position="630"/>
    </location>
</feature>
<protein>
    <submittedName>
        <fullName evidence="9">Eukaryotic translation initiation factor 4 gamma 3</fullName>
    </submittedName>
</protein>
<feature type="region of interest" description="Disordered" evidence="6">
    <location>
        <begin position="1066"/>
        <end position="1152"/>
    </location>
</feature>
<dbReference type="GO" id="GO:0003729">
    <property type="term" value="F:mRNA binding"/>
    <property type="evidence" value="ECO:0007669"/>
    <property type="project" value="TreeGrafter"/>
</dbReference>
<evidence type="ECO:0000256" key="5">
    <source>
        <dbReference type="ARBA" id="ARBA00022917"/>
    </source>
</evidence>
<dbReference type="Pfam" id="PF02847">
    <property type="entry name" value="MA3"/>
    <property type="match status" value="1"/>
</dbReference>
<keyword evidence="2 9" id="KW-0396">Initiation factor</keyword>
<evidence type="ECO:0000256" key="1">
    <source>
        <dbReference type="ARBA" id="ARBA00005775"/>
    </source>
</evidence>
<feature type="compositionally biased region" description="Low complexity" evidence="6">
    <location>
        <begin position="1180"/>
        <end position="1196"/>
    </location>
</feature>
<dbReference type="SUPFAM" id="SSF48371">
    <property type="entry name" value="ARM repeat"/>
    <property type="match status" value="3"/>
</dbReference>
<gene>
    <name evidence="9" type="primary">Eif4g3</name>
    <name evidence="9" type="ORF">NPIL_641722</name>
</gene>
<evidence type="ECO:0000256" key="4">
    <source>
        <dbReference type="ARBA" id="ARBA00022845"/>
    </source>
</evidence>
<feature type="compositionally biased region" description="Pro residues" evidence="6">
    <location>
        <begin position="564"/>
        <end position="581"/>
    </location>
</feature>
<feature type="compositionally biased region" description="Basic and acidic residues" evidence="6">
    <location>
        <begin position="518"/>
        <end position="528"/>
    </location>
</feature>
<dbReference type="CDD" id="cd11559">
    <property type="entry name" value="W2_eIF4G1_like"/>
    <property type="match status" value="1"/>
</dbReference>
<dbReference type="InterPro" id="IPR003307">
    <property type="entry name" value="W2_domain"/>
</dbReference>
<dbReference type="PANTHER" id="PTHR23253:SF78">
    <property type="entry name" value="EUKARYOTIC TRANSLATION INITIATION FACTOR 4G1, ISOFORM B-RELATED"/>
    <property type="match status" value="1"/>
</dbReference>
<feature type="region of interest" description="Disordered" evidence="6">
    <location>
        <begin position="733"/>
        <end position="756"/>
    </location>
</feature>
<evidence type="ECO:0000256" key="3">
    <source>
        <dbReference type="ARBA" id="ARBA00022553"/>
    </source>
</evidence>